<dbReference type="PROSITE" id="PS50970">
    <property type="entry name" value="HCY"/>
    <property type="match status" value="1"/>
</dbReference>
<dbReference type="AlphaFoldDB" id="A0A1C4V9R1"/>
<dbReference type="RefSeq" id="WP_091042187.1">
    <property type="nucleotide sequence ID" value="NZ_FMCV01000003.1"/>
</dbReference>
<dbReference type="GO" id="GO:0008270">
    <property type="term" value="F:zinc ion binding"/>
    <property type="evidence" value="ECO:0007669"/>
    <property type="project" value="InterPro"/>
</dbReference>
<proteinExistence type="predicted"/>
<keyword evidence="1 4" id="KW-0489">Methyltransferase</keyword>
<dbReference type="PANTHER" id="PTHR11103">
    <property type="entry name" value="SLR1189 PROTEIN"/>
    <property type="match status" value="1"/>
</dbReference>
<dbReference type="Proteomes" id="UP000198551">
    <property type="component" value="Unassembled WGS sequence"/>
</dbReference>
<accession>A0A1C4V9R1</accession>
<dbReference type="GO" id="GO:0008168">
    <property type="term" value="F:methyltransferase activity"/>
    <property type="evidence" value="ECO:0007669"/>
    <property type="project" value="UniProtKB-UniRule"/>
</dbReference>
<evidence type="ECO:0000313" key="7">
    <source>
        <dbReference type="Proteomes" id="UP000198551"/>
    </source>
</evidence>
<keyword evidence="7" id="KW-1185">Reference proteome</keyword>
<feature type="binding site" evidence="3 4">
    <location>
        <position position="277"/>
    </location>
    <ligand>
        <name>Zn(2+)</name>
        <dbReference type="ChEBI" id="CHEBI:29105"/>
    </ligand>
</feature>
<evidence type="ECO:0000259" key="5">
    <source>
        <dbReference type="PROSITE" id="PS50970"/>
    </source>
</evidence>
<dbReference type="GO" id="GO:0009086">
    <property type="term" value="P:methionine biosynthetic process"/>
    <property type="evidence" value="ECO:0007669"/>
    <property type="project" value="InterPro"/>
</dbReference>
<keyword evidence="3 4" id="KW-0479">Metal-binding</keyword>
<evidence type="ECO:0000256" key="1">
    <source>
        <dbReference type="ARBA" id="ARBA00022603"/>
    </source>
</evidence>
<dbReference type="PIRSF" id="PIRSF037505">
    <property type="entry name" value="Betaine_HMT"/>
    <property type="match status" value="1"/>
</dbReference>
<dbReference type="InterPro" id="IPR017226">
    <property type="entry name" value="BHMT-like"/>
</dbReference>
<dbReference type="InterPro" id="IPR003726">
    <property type="entry name" value="HCY_dom"/>
</dbReference>
<feature type="domain" description="Hcy-binding" evidence="5">
    <location>
        <begin position="1"/>
        <end position="292"/>
    </location>
</feature>
<evidence type="ECO:0000256" key="4">
    <source>
        <dbReference type="PROSITE-ProRule" id="PRU00333"/>
    </source>
</evidence>
<reference evidence="7" key="1">
    <citation type="submission" date="2016-06" db="EMBL/GenBank/DDBJ databases">
        <authorList>
            <person name="Varghese N."/>
        </authorList>
    </citation>
    <scope>NUCLEOTIDE SEQUENCE [LARGE SCALE GENOMIC DNA]</scope>
    <source>
        <strain evidence="7">DSM 45555</strain>
    </source>
</reference>
<comment type="cofactor">
    <cofactor evidence="3">
        <name>Zn(2+)</name>
        <dbReference type="ChEBI" id="CHEBI:29105"/>
    </cofactor>
    <text evidence="3">Binds 1 zinc ion per subunit.</text>
</comment>
<dbReference type="InterPro" id="IPR036589">
    <property type="entry name" value="HCY_dom_sf"/>
</dbReference>
<organism evidence="6 7">
    <name type="scientific">Micromonospora marina</name>
    <dbReference type="NCBI Taxonomy" id="307120"/>
    <lineage>
        <taxon>Bacteria</taxon>
        <taxon>Bacillati</taxon>
        <taxon>Actinomycetota</taxon>
        <taxon>Actinomycetes</taxon>
        <taxon>Micromonosporales</taxon>
        <taxon>Micromonosporaceae</taxon>
        <taxon>Micromonospora</taxon>
    </lineage>
</organism>
<keyword evidence="2 4" id="KW-0808">Transferase</keyword>
<evidence type="ECO:0000313" key="6">
    <source>
        <dbReference type="EMBL" id="SCE80541.1"/>
    </source>
</evidence>
<dbReference type="Gene3D" id="3.20.20.330">
    <property type="entry name" value="Homocysteine-binding-like domain"/>
    <property type="match status" value="1"/>
</dbReference>
<name>A0A1C4V9R1_9ACTN</name>
<dbReference type="Pfam" id="PF02574">
    <property type="entry name" value="S-methyl_trans"/>
    <property type="match status" value="1"/>
</dbReference>
<evidence type="ECO:0000256" key="2">
    <source>
        <dbReference type="ARBA" id="ARBA00022679"/>
    </source>
</evidence>
<keyword evidence="3 4" id="KW-0862">Zinc</keyword>
<dbReference type="GO" id="GO:0032259">
    <property type="term" value="P:methylation"/>
    <property type="evidence" value="ECO:0007669"/>
    <property type="project" value="UniProtKB-KW"/>
</dbReference>
<feature type="binding site" evidence="3 4">
    <location>
        <position position="212"/>
    </location>
    <ligand>
        <name>Zn(2+)</name>
        <dbReference type="ChEBI" id="CHEBI:29105"/>
    </ligand>
</feature>
<dbReference type="PANTHER" id="PTHR11103:SF18">
    <property type="entry name" value="SLR1189 PROTEIN"/>
    <property type="match status" value="1"/>
</dbReference>
<dbReference type="SUPFAM" id="SSF82282">
    <property type="entry name" value="Homocysteine S-methyltransferase"/>
    <property type="match status" value="1"/>
</dbReference>
<sequence>MSAFTIGGAPVVLDGGLATELQRAELPYQAPWWGTAALLADSRRRVLRDVHERFLTAGAQVLTANTLRCNLRALRRAGLEDAGLGWMVHAAVGVALAARNAAGAPGTRIAASMAPVEDCYRPDLVPADDELREEHRWLAVELVRAGVELVLVETMNTAREARIAVEQVREVGARAWVGFVCDDRARLLSGDSLVDAARAVRAAGAELVLVNCTAPEATERCLRALCDADDGPLGAYPNLEDRRDGVPGPRPLLDPEEFGDLVARWAVEYRLAVTGGCCGASPEHIAALAARLNASVAAAD</sequence>
<protein>
    <submittedName>
        <fullName evidence="6">Homocysteine S-methyltransferase</fullName>
    </submittedName>
</protein>
<gene>
    <name evidence="6" type="ORF">GA0070215_10310</name>
</gene>
<evidence type="ECO:0000256" key="3">
    <source>
        <dbReference type="PIRSR" id="PIRSR037505-2"/>
    </source>
</evidence>
<dbReference type="EMBL" id="FMCV01000003">
    <property type="protein sequence ID" value="SCE80541.1"/>
    <property type="molecule type" value="Genomic_DNA"/>
</dbReference>
<feature type="binding site" evidence="3 4">
    <location>
        <position position="278"/>
    </location>
    <ligand>
        <name>Zn(2+)</name>
        <dbReference type="ChEBI" id="CHEBI:29105"/>
    </ligand>
</feature>